<dbReference type="InterPro" id="IPR002933">
    <property type="entry name" value="Peptidase_M20"/>
</dbReference>
<accession>A0A6J4UT69</accession>
<dbReference type="GO" id="GO:0046872">
    <property type="term" value="F:metal ion binding"/>
    <property type="evidence" value="ECO:0007669"/>
    <property type="project" value="UniProtKB-KW"/>
</dbReference>
<sequence>MAATAVDRDEIVERTQRLVRIPSQYIEGELVQHAEIARELAAEMREVGLEVTVEEPLADYPVVIGSTGPATGGQTIGVIGHYSTVAIGDLAEWNYEPLGAEVVDNRIYGRGTADQKGGIAAVIVAAKNLIASDTYLKGRLRILLVPGEGCTEMALEPVVAQTPDAVRCDIYLDSDGGPGKISLVHGGWIWLELVVSGKGGHSGALTSEGTVPVNPIAKLVDVLARLQVPDWLQAERHPLFGQAYGRYSEDPIVDINVLRAGSKVNIIPNEARAQIDIRMLPSQSIASTLADLDSVLDELRARDPELEVEYRMLNRSKNPHEVSPDHPVIAAIRETCRELGEPEPKLSGSFGGGRAALAEMGPVLHFGAGGGSGAHAPDEYALIDRLVVGSQLHARLYERLLT</sequence>
<dbReference type="SUPFAM" id="SSF55031">
    <property type="entry name" value="Bacterial exopeptidase dimerisation domain"/>
    <property type="match status" value="1"/>
</dbReference>
<reference evidence="4" key="1">
    <citation type="submission" date="2020-02" db="EMBL/GenBank/DDBJ databases">
        <authorList>
            <person name="Meier V. D."/>
        </authorList>
    </citation>
    <scope>NUCLEOTIDE SEQUENCE</scope>
    <source>
        <strain evidence="4">AVDCRST_MAG59</strain>
    </source>
</reference>
<dbReference type="InterPro" id="IPR050072">
    <property type="entry name" value="Peptidase_M20A"/>
</dbReference>
<evidence type="ECO:0000256" key="1">
    <source>
        <dbReference type="ARBA" id="ARBA00022723"/>
    </source>
</evidence>
<dbReference type="GO" id="GO:0016787">
    <property type="term" value="F:hydrolase activity"/>
    <property type="evidence" value="ECO:0007669"/>
    <property type="project" value="UniProtKB-KW"/>
</dbReference>
<dbReference type="Pfam" id="PF01546">
    <property type="entry name" value="Peptidase_M20"/>
    <property type="match status" value="1"/>
</dbReference>
<dbReference type="Gene3D" id="3.30.70.360">
    <property type="match status" value="1"/>
</dbReference>
<dbReference type="PANTHER" id="PTHR43808">
    <property type="entry name" value="ACETYLORNITHINE DEACETYLASE"/>
    <property type="match status" value="1"/>
</dbReference>
<keyword evidence="1" id="KW-0479">Metal-binding</keyword>
<dbReference type="Pfam" id="PF07687">
    <property type="entry name" value="M20_dimer"/>
    <property type="match status" value="1"/>
</dbReference>
<keyword evidence="2" id="KW-0378">Hydrolase</keyword>
<gene>
    <name evidence="4" type="ORF">AVDCRST_MAG59-2143</name>
</gene>
<protein>
    <recommendedName>
        <fullName evidence="3">Peptidase M20 dimerisation domain-containing protein</fullName>
    </recommendedName>
</protein>
<evidence type="ECO:0000256" key="2">
    <source>
        <dbReference type="ARBA" id="ARBA00022801"/>
    </source>
</evidence>
<organism evidence="4">
    <name type="scientific">uncultured Thermomicrobiales bacterium</name>
    <dbReference type="NCBI Taxonomy" id="1645740"/>
    <lineage>
        <taxon>Bacteria</taxon>
        <taxon>Pseudomonadati</taxon>
        <taxon>Thermomicrobiota</taxon>
        <taxon>Thermomicrobia</taxon>
        <taxon>Thermomicrobiales</taxon>
        <taxon>environmental samples</taxon>
    </lineage>
</organism>
<dbReference type="EMBL" id="CADCWF010000135">
    <property type="protein sequence ID" value="CAA9555786.1"/>
    <property type="molecule type" value="Genomic_DNA"/>
</dbReference>
<dbReference type="SUPFAM" id="SSF53187">
    <property type="entry name" value="Zn-dependent exopeptidases"/>
    <property type="match status" value="1"/>
</dbReference>
<dbReference type="InterPro" id="IPR036264">
    <property type="entry name" value="Bact_exopeptidase_dim_dom"/>
</dbReference>
<evidence type="ECO:0000313" key="4">
    <source>
        <dbReference type="EMBL" id="CAA9555786.1"/>
    </source>
</evidence>
<evidence type="ECO:0000259" key="3">
    <source>
        <dbReference type="Pfam" id="PF07687"/>
    </source>
</evidence>
<dbReference type="Gene3D" id="3.40.630.10">
    <property type="entry name" value="Zn peptidases"/>
    <property type="match status" value="2"/>
</dbReference>
<dbReference type="InterPro" id="IPR011650">
    <property type="entry name" value="Peptidase_M20_dimer"/>
</dbReference>
<name>A0A6J4UT69_9BACT</name>
<dbReference type="AlphaFoldDB" id="A0A6J4UT69"/>
<feature type="domain" description="Peptidase M20 dimerisation" evidence="3">
    <location>
        <begin position="185"/>
        <end position="299"/>
    </location>
</feature>
<proteinExistence type="predicted"/>